<sequence>MAADRPAAGARLALRPARSTAPHPQGVLFVKRHEFLRELHKVSANRNYLEIGVNDGRSLTLSRVPSIAIDPAFKVVSELRCDVHLVKATSDDFFARENPLQHLKGGRHPLRNLRRGRSPIGYWRRTTLDLSFIDGMHLFEFALRDFMNVEKYSDWGSVIVLDDMLPRSVDEAARDRHTNAWTGDVYKITEVLARYRPDLVTVQVDTAPTGQLVVFGADPDNRVLHDKYDEIMAEYKVPDPQKVPEAILERAGAVRPETLLEAGFWRPLAQARNRGLPRSIGWEPLRRSLEQVGVSR</sequence>
<evidence type="ECO:0000313" key="2">
    <source>
        <dbReference type="Proteomes" id="UP000004184"/>
    </source>
</evidence>
<dbReference type="SUPFAM" id="SSF53335">
    <property type="entry name" value="S-adenosyl-L-methionine-dependent methyltransferases"/>
    <property type="match status" value="1"/>
</dbReference>
<dbReference type="InterPro" id="IPR029063">
    <property type="entry name" value="SAM-dependent_MTases_sf"/>
</dbReference>
<organism evidence="1 2">
    <name type="scientific">Streptomyces viridochromogenes (strain DSM 40736 / JCM 4977 / BCRC 1201 / Tue 494)</name>
    <dbReference type="NCBI Taxonomy" id="591159"/>
    <lineage>
        <taxon>Bacteria</taxon>
        <taxon>Bacillati</taxon>
        <taxon>Actinomycetota</taxon>
        <taxon>Actinomycetes</taxon>
        <taxon>Kitasatosporales</taxon>
        <taxon>Streptomycetaceae</taxon>
        <taxon>Streptomyces</taxon>
    </lineage>
</organism>
<dbReference type="GO" id="GO:0032259">
    <property type="term" value="P:methylation"/>
    <property type="evidence" value="ECO:0007669"/>
    <property type="project" value="UniProtKB-KW"/>
</dbReference>
<dbReference type="AlphaFoldDB" id="D9XDB0"/>
<dbReference type="EMBL" id="GG657757">
    <property type="protein sequence ID" value="EFL36757.1"/>
    <property type="molecule type" value="Genomic_DNA"/>
</dbReference>
<keyword evidence="1" id="KW-0808">Transferase</keyword>
<dbReference type="GO" id="GO:0008168">
    <property type="term" value="F:methyltransferase activity"/>
    <property type="evidence" value="ECO:0007669"/>
    <property type="project" value="UniProtKB-KW"/>
</dbReference>
<proteinExistence type="predicted"/>
<dbReference type="eggNOG" id="COG2226">
    <property type="taxonomic scope" value="Bacteria"/>
</dbReference>
<dbReference type="Gene3D" id="3.40.50.150">
    <property type="entry name" value="Vaccinia Virus protein VP39"/>
    <property type="match status" value="1"/>
</dbReference>
<dbReference type="HOGENOM" id="CLU_084471_0_0_11"/>
<keyword evidence="2" id="KW-1185">Reference proteome</keyword>
<keyword evidence="1" id="KW-0489">Methyltransferase</keyword>
<name>D9XDB0_STRVT</name>
<protein>
    <submittedName>
        <fullName evidence="1">Methyltransferase type 11</fullName>
    </submittedName>
</protein>
<reference evidence="2" key="1">
    <citation type="submission" date="2009-02" db="EMBL/GenBank/DDBJ databases">
        <title>Annotation of Streptomyces viridochromogenes strain DSM 40736.</title>
        <authorList>
            <consortium name="The Broad Institute Genome Sequencing Platform"/>
            <consortium name="Broad Institute Microbial Sequencing Center"/>
            <person name="Fischbach M."/>
            <person name="Godfrey P."/>
            <person name="Ward D."/>
            <person name="Young S."/>
            <person name="Zeng Q."/>
            <person name="Koehrsen M."/>
            <person name="Alvarado L."/>
            <person name="Berlin A.M."/>
            <person name="Bochicchio J."/>
            <person name="Borenstein D."/>
            <person name="Chapman S.B."/>
            <person name="Chen Z."/>
            <person name="Engels R."/>
            <person name="Freedman E."/>
            <person name="Gellesch M."/>
            <person name="Goldberg J."/>
            <person name="Griggs A."/>
            <person name="Gujja S."/>
            <person name="Heilman E.R."/>
            <person name="Heiman D.I."/>
            <person name="Hepburn T.A."/>
            <person name="Howarth C."/>
            <person name="Jen D."/>
            <person name="Larson L."/>
            <person name="Lewis B."/>
            <person name="Mehta T."/>
            <person name="Park D."/>
            <person name="Pearson M."/>
            <person name="Richards J."/>
            <person name="Roberts A."/>
            <person name="Saif S."/>
            <person name="Shea T.D."/>
            <person name="Shenoy N."/>
            <person name="Sisk P."/>
            <person name="Stolte C."/>
            <person name="Sykes S.N."/>
            <person name="Thomson T."/>
            <person name="Walk T."/>
            <person name="White J."/>
            <person name="Yandava C."/>
            <person name="Straight P."/>
            <person name="Clardy J."/>
            <person name="Hung D."/>
            <person name="Kolter R."/>
            <person name="Mekalanos J."/>
            <person name="Walker S."/>
            <person name="Walsh C.T."/>
            <person name="Wieland-Brown L.C."/>
            <person name="Haas B."/>
            <person name="Nusbaum C."/>
            <person name="Birren B."/>
        </authorList>
    </citation>
    <scope>NUCLEOTIDE SEQUENCE [LARGE SCALE GENOMIC DNA]</scope>
    <source>
        <strain evidence="2">DSM 40736 / JCM 4977 / BCRC 1201 / Tue 494</strain>
    </source>
</reference>
<dbReference type="STRING" id="591159.SSQG_07275"/>
<evidence type="ECO:0000313" key="1">
    <source>
        <dbReference type="EMBL" id="EFL36757.1"/>
    </source>
</evidence>
<gene>
    <name evidence="1" type="ORF">SSQG_07275</name>
</gene>
<accession>D9XDB0</accession>
<dbReference type="Proteomes" id="UP000004184">
    <property type="component" value="Unassembled WGS sequence"/>
</dbReference>